<dbReference type="InterPro" id="IPR036150">
    <property type="entry name" value="Cyt_b/b6_C_sf"/>
</dbReference>
<keyword evidence="15 19" id="KW-0472">Membrane</keyword>
<dbReference type="Gene3D" id="1.20.810.10">
    <property type="entry name" value="Cytochrome Bc1 Complex, Chain C"/>
    <property type="match status" value="1"/>
</dbReference>
<comment type="function">
    <text evidence="1 19">Component of the ubiquinol-cytochrome c reductase complex (complex III or cytochrome b-c1 complex) that is part of the mitochondrial respiratory chain. The b-c1 complex mediates electron transfer from ubiquinol to cytochrome c. Contributes to the generation of a proton gradient across the mitochondrial membrane that is then used for ATP synthesis.</text>
</comment>
<evidence type="ECO:0000256" key="3">
    <source>
        <dbReference type="ARBA" id="ARBA00013531"/>
    </source>
</evidence>
<keyword evidence="7 19" id="KW-0812">Transmembrane</keyword>
<accession>A0A3G2JZQ4</accession>
<evidence type="ECO:0000256" key="10">
    <source>
        <dbReference type="ARBA" id="ARBA00022982"/>
    </source>
</evidence>
<feature type="transmembrane region" description="Helical" evidence="19">
    <location>
        <begin position="114"/>
        <end position="134"/>
    </location>
</feature>
<dbReference type="InterPro" id="IPR030689">
    <property type="entry name" value="Cytochrome_b"/>
</dbReference>
<dbReference type="GO" id="GO:0016491">
    <property type="term" value="F:oxidoreductase activity"/>
    <property type="evidence" value="ECO:0007669"/>
    <property type="project" value="UniProtKB-UniRule"/>
</dbReference>
<dbReference type="AlphaFoldDB" id="A0A3G2JZQ4"/>
<evidence type="ECO:0000256" key="7">
    <source>
        <dbReference type="ARBA" id="ARBA00022692"/>
    </source>
</evidence>
<reference evidence="22" key="1">
    <citation type="submission" date="2018-03" db="EMBL/GenBank/DDBJ databases">
        <title>New insight into mitochondrial genome evolution of parrots (Psittaciformes) indicates that the ancestral mitogenome contained a duplicated region and gave selective advantage.</title>
        <authorList>
            <person name="Urantowka A.D."/>
            <person name="Kroczak A."/>
            <person name="Mackiewicz P."/>
        </authorList>
    </citation>
    <scope>NUCLEOTIDE SEQUENCE</scope>
</reference>
<dbReference type="GO" id="GO:0046872">
    <property type="term" value="F:metal ion binding"/>
    <property type="evidence" value="ECO:0007669"/>
    <property type="project" value="UniProtKB-UniRule"/>
</dbReference>
<feature type="binding site" description="axial binding residue" evidence="18">
    <location>
        <position position="197"/>
    </location>
    <ligand>
        <name>heme b</name>
        <dbReference type="ChEBI" id="CHEBI:60344"/>
        <label>b566</label>
    </ligand>
    <ligandPart>
        <name>Fe</name>
        <dbReference type="ChEBI" id="CHEBI:18248"/>
    </ligandPart>
</feature>
<dbReference type="PANTHER" id="PTHR19271:SF16">
    <property type="entry name" value="CYTOCHROME B"/>
    <property type="match status" value="1"/>
</dbReference>
<dbReference type="GO" id="GO:0005743">
    <property type="term" value="C:mitochondrial inner membrane"/>
    <property type="evidence" value="ECO:0007669"/>
    <property type="project" value="UniProtKB-SubCell"/>
</dbReference>
<name>A0A3G2JZQ4_EOLRO</name>
<keyword evidence="6 19" id="KW-0679">Respiratory chain</keyword>
<evidence type="ECO:0000256" key="9">
    <source>
        <dbReference type="ARBA" id="ARBA00022792"/>
    </source>
</evidence>
<dbReference type="FunFam" id="1.20.810.10:FF:000002">
    <property type="entry name" value="Cytochrome b"/>
    <property type="match status" value="1"/>
</dbReference>
<evidence type="ECO:0000256" key="1">
    <source>
        <dbReference type="ARBA" id="ARBA00002566"/>
    </source>
</evidence>
<evidence type="ECO:0000256" key="2">
    <source>
        <dbReference type="ARBA" id="ARBA00004448"/>
    </source>
</evidence>
<feature type="transmembrane region" description="Helical" evidence="19">
    <location>
        <begin position="230"/>
        <end position="251"/>
    </location>
</feature>
<keyword evidence="4 19" id="KW-0813">Transport</keyword>
<geneLocation type="mitochondrion" evidence="22"/>
<evidence type="ECO:0000256" key="13">
    <source>
        <dbReference type="ARBA" id="ARBA00023075"/>
    </source>
</evidence>
<gene>
    <name evidence="22" type="primary">CYTB</name>
</gene>
<dbReference type="GO" id="GO:0045275">
    <property type="term" value="C:respiratory chain complex III"/>
    <property type="evidence" value="ECO:0007669"/>
    <property type="project" value="InterPro"/>
</dbReference>
<comment type="subcellular location">
    <subcellularLocation>
        <location evidence="2">Mitochondrion inner membrane</location>
        <topology evidence="2">Multi-pass membrane protein</topology>
    </subcellularLocation>
</comment>
<feature type="binding site" description="axial binding residue" evidence="18">
    <location>
        <position position="84"/>
    </location>
    <ligand>
        <name>heme b</name>
        <dbReference type="ChEBI" id="CHEBI:60344"/>
        <label>b562</label>
    </ligand>
    <ligandPart>
        <name>Fe</name>
        <dbReference type="ChEBI" id="CHEBI:18248"/>
    </ligandPart>
</feature>
<evidence type="ECO:0000313" key="22">
    <source>
        <dbReference type="EMBL" id="AYN50530.1"/>
    </source>
</evidence>
<keyword evidence="12 18" id="KW-0408">Iron</keyword>
<evidence type="ECO:0000256" key="15">
    <source>
        <dbReference type="ARBA" id="ARBA00023136"/>
    </source>
</evidence>
<sequence length="379" mass="42448">MAPNLRKSHPLLKMVNSSLIDLPTPSNISAWWNFGSLLGICLTVQILTGLLLAAHYTADTSLAFSSVANTCRNVQYGWLIRNLHANGASFFFICIYLHIARGFYYGSYLYKETWNTGIILLLTLMATAFVGYVLPWGQMSFWGATVITNLFSAIPYIGHTLVEWAWGGFSVDNPTLTRFFTLHFLLPFIITSLILIHLTFLHESGSNNPLGITSNCDKIPFHPYFSLKDLLGFTILLLLLTTLALFSPNLLGDPENYTPANPLVTPPHIKPEWYFLFAYAILRSIPNKLGGVLALAASVLVLFLSPLLHKSKQRTMTFRPASQLLFWTLAANLFILTWVGSQPVEHPFIIIGQLASLTYFTIILILLPITSFLENKFLN</sequence>
<dbReference type="RefSeq" id="YP_009546238.1">
    <property type="nucleotide sequence ID" value="NC_040154.1"/>
</dbReference>
<dbReference type="GO" id="GO:0006122">
    <property type="term" value="P:mitochondrial electron transport, ubiquinol to cytochrome c"/>
    <property type="evidence" value="ECO:0007669"/>
    <property type="project" value="TreeGrafter"/>
</dbReference>
<evidence type="ECO:0000256" key="19">
    <source>
        <dbReference type="RuleBase" id="RU362117"/>
    </source>
</evidence>
<feature type="domain" description="Cytochrome b/b6 N-terminal region profile" evidence="20">
    <location>
        <begin position="1"/>
        <end position="210"/>
    </location>
</feature>
<evidence type="ECO:0000256" key="12">
    <source>
        <dbReference type="ARBA" id="ARBA00023004"/>
    </source>
</evidence>
<comment type="cofactor">
    <cofactor evidence="19">
        <name>heme b</name>
        <dbReference type="ChEBI" id="CHEBI:60344"/>
    </cofactor>
    <text evidence="19">Binds 2 heme groups non-covalently.</text>
</comment>
<dbReference type="Pfam" id="PF00032">
    <property type="entry name" value="Cytochrom_B_C"/>
    <property type="match status" value="1"/>
</dbReference>
<feature type="transmembrane region" description="Helical" evidence="19">
    <location>
        <begin position="347"/>
        <end position="373"/>
    </location>
</feature>
<dbReference type="PANTHER" id="PTHR19271">
    <property type="entry name" value="CYTOCHROME B"/>
    <property type="match status" value="1"/>
</dbReference>
<dbReference type="PROSITE" id="PS51002">
    <property type="entry name" value="CYTB_NTER"/>
    <property type="match status" value="1"/>
</dbReference>
<feature type="binding site" description="axial binding residue" evidence="18">
    <location>
        <position position="183"/>
    </location>
    <ligand>
        <name>heme b</name>
        <dbReference type="ChEBI" id="CHEBI:60344"/>
        <label>b562</label>
    </ligand>
    <ligandPart>
        <name>Fe</name>
        <dbReference type="ChEBI" id="CHEBI:18248"/>
    </ligandPart>
</feature>
<evidence type="ECO:0000256" key="4">
    <source>
        <dbReference type="ARBA" id="ARBA00022448"/>
    </source>
</evidence>
<keyword evidence="13" id="KW-0830">Ubiquinone</keyword>
<feature type="transmembrane region" description="Helical" evidence="19">
    <location>
        <begin position="141"/>
        <end position="159"/>
    </location>
</feature>
<evidence type="ECO:0000256" key="5">
    <source>
        <dbReference type="ARBA" id="ARBA00022617"/>
    </source>
</evidence>
<dbReference type="CTD" id="4519"/>
<keyword evidence="8 18" id="KW-0479">Metal-binding</keyword>
<dbReference type="CDD" id="cd00290">
    <property type="entry name" value="cytochrome_b_C"/>
    <property type="match status" value="1"/>
</dbReference>
<keyword evidence="14 19" id="KW-0496">Mitochondrion</keyword>
<feature type="binding site" description="axial binding residue" evidence="18">
    <location>
        <position position="98"/>
    </location>
    <ligand>
        <name>heme b</name>
        <dbReference type="ChEBI" id="CHEBI:60344"/>
        <label>b566</label>
    </ligand>
    <ligandPart>
        <name>Fe</name>
        <dbReference type="ChEBI" id="CHEBI:18248"/>
    </ligandPart>
</feature>
<evidence type="ECO:0000259" key="21">
    <source>
        <dbReference type="PROSITE" id="PS51003"/>
    </source>
</evidence>
<keyword evidence="5 18" id="KW-0349">Heme</keyword>
<dbReference type="InterPro" id="IPR005797">
    <property type="entry name" value="Cyt_b/b6_N"/>
</dbReference>
<dbReference type="InterPro" id="IPR048259">
    <property type="entry name" value="Cytochrome_b_N_euk/bac"/>
</dbReference>
<dbReference type="EMBL" id="MH133971">
    <property type="protein sequence ID" value="AYN50530.1"/>
    <property type="molecule type" value="Genomic_DNA"/>
</dbReference>
<feature type="transmembrane region" description="Helical" evidence="19">
    <location>
        <begin position="179"/>
        <end position="201"/>
    </location>
</feature>
<keyword evidence="9" id="KW-0999">Mitochondrion inner membrane</keyword>
<feature type="transmembrane region" description="Helical" evidence="19">
    <location>
        <begin position="289"/>
        <end position="309"/>
    </location>
</feature>
<dbReference type="InterPro" id="IPR027387">
    <property type="entry name" value="Cytb/b6-like_sf"/>
</dbReference>
<feature type="transmembrane region" description="Helical" evidence="19">
    <location>
        <begin position="88"/>
        <end position="108"/>
    </location>
</feature>
<dbReference type="SUPFAM" id="SSF81342">
    <property type="entry name" value="Transmembrane di-heme cytochromes"/>
    <property type="match status" value="1"/>
</dbReference>
<evidence type="ECO:0000259" key="20">
    <source>
        <dbReference type="PROSITE" id="PS51002"/>
    </source>
</evidence>
<dbReference type="PROSITE" id="PS51003">
    <property type="entry name" value="CYTB_CTER"/>
    <property type="match status" value="1"/>
</dbReference>
<feature type="transmembrane region" description="Helical" evidence="19">
    <location>
        <begin position="31"/>
        <end position="54"/>
    </location>
</feature>
<dbReference type="GO" id="GO:0008121">
    <property type="term" value="F:quinol-cytochrome-c reductase activity"/>
    <property type="evidence" value="ECO:0007669"/>
    <property type="project" value="InterPro"/>
</dbReference>
<feature type="transmembrane region" description="Helical" evidence="19">
    <location>
        <begin position="321"/>
        <end position="341"/>
    </location>
</feature>
<dbReference type="InterPro" id="IPR016174">
    <property type="entry name" value="Di-haem_cyt_TM"/>
</dbReference>
<proteinExistence type="inferred from homology"/>
<dbReference type="Pfam" id="PF00033">
    <property type="entry name" value="Cytochrome_B"/>
    <property type="match status" value="1"/>
</dbReference>
<evidence type="ECO:0000256" key="11">
    <source>
        <dbReference type="ARBA" id="ARBA00022989"/>
    </source>
</evidence>
<comment type="similarity">
    <text evidence="16 19">Belongs to the cytochrome b family.</text>
</comment>
<evidence type="ECO:0000256" key="18">
    <source>
        <dbReference type="PIRSR" id="PIRSR038885-2"/>
    </source>
</evidence>
<evidence type="ECO:0000256" key="16">
    <source>
        <dbReference type="ARBA" id="ARBA00061233"/>
    </source>
</evidence>
<keyword evidence="10 19" id="KW-0249">Electron transport</keyword>
<evidence type="ECO:0000256" key="6">
    <source>
        <dbReference type="ARBA" id="ARBA00022660"/>
    </source>
</evidence>
<comment type="cofactor">
    <cofactor evidence="18">
        <name>heme</name>
        <dbReference type="ChEBI" id="CHEBI:30413"/>
    </cofactor>
    <text evidence="18">Binds 2 heme groups non-covalently.</text>
</comment>
<evidence type="ECO:0000256" key="17">
    <source>
        <dbReference type="PIRSR" id="PIRSR038885-1"/>
    </source>
</evidence>
<dbReference type="InterPro" id="IPR048260">
    <property type="entry name" value="Cytochrome_b_C_euk/bac"/>
</dbReference>
<dbReference type="PIRSF" id="PIRSF038885">
    <property type="entry name" value="COB"/>
    <property type="match status" value="1"/>
</dbReference>
<organism evidence="22">
    <name type="scientific">Eolophus roseicapilla</name>
    <name type="common">Galah cockatoo</name>
    <name type="synonym">Cacatua roseicapilla</name>
    <dbReference type="NCBI Taxonomy" id="176039"/>
    <lineage>
        <taxon>Eukaryota</taxon>
        <taxon>Metazoa</taxon>
        <taxon>Chordata</taxon>
        <taxon>Craniata</taxon>
        <taxon>Vertebrata</taxon>
        <taxon>Euteleostomi</taxon>
        <taxon>Archelosauria</taxon>
        <taxon>Archosauria</taxon>
        <taxon>Dinosauria</taxon>
        <taxon>Saurischia</taxon>
        <taxon>Theropoda</taxon>
        <taxon>Coelurosauria</taxon>
        <taxon>Aves</taxon>
        <taxon>Neognathae</taxon>
        <taxon>Neoaves</taxon>
        <taxon>Telluraves</taxon>
        <taxon>Australaves</taxon>
        <taxon>Psittaciformes</taxon>
        <taxon>Cacatuidae</taxon>
        <taxon>Eolophus</taxon>
    </lineage>
</organism>
<dbReference type="GeneID" id="38575541"/>
<feature type="domain" description="Cytochrome b/b6 C-terminal region profile" evidence="21">
    <location>
        <begin position="211"/>
        <end position="379"/>
    </location>
</feature>
<dbReference type="CDD" id="cd00284">
    <property type="entry name" value="Cytochrome_b_N"/>
    <property type="match status" value="1"/>
</dbReference>
<dbReference type="SUPFAM" id="SSF81648">
    <property type="entry name" value="a domain/subunit of cytochrome bc1 complex (Ubiquinol-cytochrome c reductase)"/>
    <property type="match status" value="1"/>
</dbReference>
<protein>
    <recommendedName>
        <fullName evidence="3 19">Cytochrome b</fullName>
    </recommendedName>
</protein>
<dbReference type="InterPro" id="IPR005798">
    <property type="entry name" value="Cyt_b/b6_C"/>
</dbReference>
<evidence type="ECO:0000256" key="14">
    <source>
        <dbReference type="ARBA" id="ARBA00023128"/>
    </source>
</evidence>
<feature type="binding site" evidence="17">
    <location>
        <position position="202"/>
    </location>
    <ligand>
        <name>a ubiquinone</name>
        <dbReference type="ChEBI" id="CHEBI:16389"/>
    </ligand>
</feature>
<keyword evidence="11 19" id="KW-1133">Transmembrane helix</keyword>
<evidence type="ECO:0000256" key="8">
    <source>
        <dbReference type="ARBA" id="ARBA00022723"/>
    </source>
</evidence>